<reference evidence="1" key="2">
    <citation type="submission" date="2020-09" db="EMBL/GenBank/DDBJ databases">
        <authorList>
            <person name="Sun Q."/>
            <person name="Zhou Y."/>
        </authorList>
    </citation>
    <scope>NUCLEOTIDE SEQUENCE</scope>
    <source>
        <strain evidence="1">CGMCC 1.15371</strain>
    </source>
</reference>
<organism evidence="1 2">
    <name type="scientific">Pullulanibacillus camelliae</name>
    <dbReference type="NCBI Taxonomy" id="1707096"/>
    <lineage>
        <taxon>Bacteria</taxon>
        <taxon>Bacillati</taxon>
        <taxon>Bacillota</taxon>
        <taxon>Bacilli</taxon>
        <taxon>Bacillales</taxon>
        <taxon>Sporolactobacillaceae</taxon>
        <taxon>Pullulanibacillus</taxon>
    </lineage>
</organism>
<keyword evidence="2" id="KW-1185">Reference proteome</keyword>
<evidence type="ECO:0000313" key="2">
    <source>
        <dbReference type="Proteomes" id="UP000628775"/>
    </source>
</evidence>
<accession>A0A8J2YNS4</accession>
<sequence>MFDGSHLTEEAQRVAHVYFNHKKVVQYLHWRKDNSPLHKERRRLKKKILFGLVTVRSRGMR</sequence>
<reference evidence="1" key="1">
    <citation type="journal article" date="2014" name="Int. J. Syst. Evol. Microbiol.">
        <title>Complete genome sequence of Corynebacterium casei LMG S-19264T (=DSM 44701T), isolated from a smear-ripened cheese.</title>
        <authorList>
            <consortium name="US DOE Joint Genome Institute (JGI-PGF)"/>
            <person name="Walter F."/>
            <person name="Albersmeier A."/>
            <person name="Kalinowski J."/>
            <person name="Ruckert C."/>
        </authorList>
    </citation>
    <scope>NUCLEOTIDE SEQUENCE</scope>
    <source>
        <strain evidence="1">CGMCC 1.15371</strain>
    </source>
</reference>
<protein>
    <submittedName>
        <fullName evidence="1">Uncharacterized protein</fullName>
    </submittedName>
</protein>
<comment type="caution">
    <text evidence="1">The sequence shown here is derived from an EMBL/GenBank/DDBJ whole genome shotgun (WGS) entry which is preliminary data.</text>
</comment>
<evidence type="ECO:0000313" key="1">
    <source>
        <dbReference type="EMBL" id="GGE56323.1"/>
    </source>
</evidence>
<dbReference type="Proteomes" id="UP000628775">
    <property type="component" value="Unassembled WGS sequence"/>
</dbReference>
<dbReference type="RefSeq" id="WP_188698915.1">
    <property type="nucleotide sequence ID" value="NZ_BMIR01000034.1"/>
</dbReference>
<name>A0A8J2YNS4_9BACL</name>
<dbReference type="EMBL" id="BMIR01000034">
    <property type="protein sequence ID" value="GGE56323.1"/>
    <property type="molecule type" value="Genomic_DNA"/>
</dbReference>
<proteinExistence type="predicted"/>
<gene>
    <name evidence="1" type="ORF">GCM10011391_39140</name>
</gene>
<dbReference type="AlphaFoldDB" id="A0A8J2YNS4"/>